<name>A0A2C5WU71_9PEZI</name>
<dbReference type="InterPro" id="IPR012479">
    <property type="entry name" value="SAP30BP"/>
</dbReference>
<reference evidence="2 3" key="1">
    <citation type="journal article" date="2013" name="Fungal Biol.">
        <title>Analysis of microsatellite markers in the genome of the plant pathogen Ceratocystis fimbriata.</title>
        <authorList>
            <person name="Simpson M.C."/>
            <person name="Wilken P.M."/>
            <person name="Coetzee M.P."/>
            <person name="Wingfield M.J."/>
            <person name="Wingfield B.D."/>
        </authorList>
    </citation>
    <scope>NUCLEOTIDE SEQUENCE [LARGE SCALE GENOMIC DNA]</scope>
    <source>
        <strain evidence="2 3">CBS 114723</strain>
    </source>
</reference>
<dbReference type="STRING" id="1035309.A0A2C5WU71"/>
<comment type="caution">
    <text evidence="2">The sequence shown here is derived from an EMBL/GenBank/DDBJ whole genome shotgun (WGS) entry which is preliminary data.</text>
</comment>
<proteinExistence type="predicted"/>
<dbReference type="EMBL" id="APWK03000105">
    <property type="protein sequence ID" value="PHH51078.1"/>
    <property type="molecule type" value="Genomic_DNA"/>
</dbReference>
<dbReference type="Pfam" id="PF07818">
    <property type="entry name" value="HCNGP"/>
    <property type="match status" value="1"/>
</dbReference>
<feature type="compositionally biased region" description="Basic residues" evidence="1">
    <location>
        <begin position="233"/>
        <end position="242"/>
    </location>
</feature>
<dbReference type="PANTHER" id="PTHR13464:SF0">
    <property type="entry name" value="SAP30-BINDING PROTEIN"/>
    <property type="match status" value="1"/>
</dbReference>
<dbReference type="OrthoDB" id="1714508at2759"/>
<dbReference type="AlphaFoldDB" id="A0A2C5WU71"/>
<dbReference type="GO" id="GO:0005634">
    <property type="term" value="C:nucleus"/>
    <property type="evidence" value="ECO:0007669"/>
    <property type="project" value="TreeGrafter"/>
</dbReference>
<dbReference type="Proteomes" id="UP000222788">
    <property type="component" value="Unassembled WGS sequence"/>
</dbReference>
<accession>A0A2C5WU71</accession>
<sequence>MAGLVQYNSSDDEDGDSTPPMPQTSQLEPPSEVVKALPDSQTANESPITMAPQIVGPMMPQDASAFSLPEPEDEDPQEAVSLDSSNIPYSEYRSRLRELTYPTVPKMDFAPSPPGSPAQQVTAKVNNILRLKKNDVHFNFKMEQSSAFHNPAISQKLMAFADIDEKQGQYATVLTKALWDPTKFPDWAYITPLYEAARLKPRPAGKAPVFISAESSKTAYQPPQTSSAGGLAKRQKRKADSD</sequence>
<evidence type="ECO:0000313" key="2">
    <source>
        <dbReference type="EMBL" id="PHH51078.1"/>
    </source>
</evidence>
<evidence type="ECO:0000313" key="3">
    <source>
        <dbReference type="Proteomes" id="UP000222788"/>
    </source>
</evidence>
<keyword evidence="3" id="KW-1185">Reference proteome</keyword>
<protein>
    <recommendedName>
        <fullName evidence="4">Meiotically up-regulated gene 151 protein</fullName>
    </recommendedName>
</protein>
<gene>
    <name evidence="2" type="ORF">CFIMG_004322RA</name>
</gene>
<evidence type="ECO:0000256" key="1">
    <source>
        <dbReference type="SAM" id="MobiDB-lite"/>
    </source>
</evidence>
<organism evidence="2 3">
    <name type="scientific">Ceratocystis fimbriata CBS 114723</name>
    <dbReference type="NCBI Taxonomy" id="1035309"/>
    <lineage>
        <taxon>Eukaryota</taxon>
        <taxon>Fungi</taxon>
        <taxon>Dikarya</taxon>
        <taxon>Ascomycota</taxon>
        <taxon>Pezizomycotina</taxon>
        <taxon>Sordariomycetes</taxon>
        <taxon>Hypocreomycetidae</taxon>
        <taxon>Microascales</taxon>
        <taxon>Ceratocystidaceae</taxon>
        <taxon>Ceratocystis</taxon>
    </lineage>
</organism>
<evidence type="ECO:0008006" key="4">
    <source>
        <dbReference type="Google" id="ProtNLM"/>
    </source>
</evidence>
<feature type="region of interest" description="Disordered" evidence="1">
    <location>
        <begin position="1"/>
        <end position="82"/>
    </location>
</feature>
<dbReference type="GO" id="GO:0006355">
    <property type="term" value="P:regulation of DNA-templated transcription"/>
    <property type="evidence" value="ECO:0007669"/>
    <property type="project" value="InterPro"/>
</dbReference>
<dbReference type="PANTHER" id="PTHR13464">
    <property type="entry name" value="TRANSCRIPTIONAL REGULATOR PROTEIN HCNGP"/>
    <property type="match status" value="1"/>
</dbReference>
<reference evidence="2 3" key="2">
    <citation type="journal article" date="2013" name="IMA Fungus">
        <title>IMA Genome-F 1: Ceratocystis fimbriata: Draft nuclear genome sequence for the plant pathogen, Ceratocystis fimbriata.</title>
        <authorList>
            <person name="Wilken P.M."/>
            <person name="Steenkamp E.T."/>
            <person name="Wingfield M.J."/>
            <person name="de Beer Z.W."/>
            <person name="Wingfield B.D."/>
        </authorList>
    </citation>
    <scope>NUCLEOTIDE SEQUENCE [LARGE SCALE GENOMIC DNA]</scope>
    <source>
        <strain evidence="2 3">CBS 114723</strain>
    </source>
</reference>
<feature type="region of interest" description="Disordered" evidence="1">
    <location>
        <begin position="213"/>
        <end position="242"/>
    </location>
</feature>
<feature type="compositionally biased region" description="Polar residues" evidence="1">
    <location>
        <begin position="213"/>
        <end position="228"/>
    </location>
</feature>